<reference evidence="2 3" key="1">
    <citation type="journal article" date="2020" name="Microorganisms">
        <title>Reliable Identification of Environmental Pseudomonas Isolates Using the rpoD Gene.</title>
        <authorList>
            <consortium name="The Broad Institute Genome Sequencing Platform"/>
            <person name="Girard L."/>
            <person name="Lood C."/>
            <person name="Rokni-Zadeh H."/>
            <person name="van Noort V."/>
            <person name="Lavigne R."/>
            <person name="De Mot R."/>
        </authorList>
    </citation>
    <scope>NUCLEOTIDE SEQUENCE [LARGE SCALE GENOMIC DNA]</scope>
    <source>
        <strain evidence="2 3">RW7P2</strain>
    </source>
</reference>
<accession>A0ABR6V6I4</accession>
<keyword evidence="3" id="KW-1185">Reference proteome</keyword>
<organism evidence="2 3">
    <name type="scientific">Pseudomonas taiwanensis</name>
    <dbReference type="NCBI Taxonomy" id="470150"/>
    <lineage>
        <taxon>Bacteria</taxon>
        <taxon>Pseudomonadati</taxon>
        <taxon>Pseudomonadota</taxon>
        <taxon>Gammaproteobacteria</taxon>
        <taxon>Pseudomonadales</taxon>
        <taxon>Pseudomonadaceae</taxon>
        <taxon>Pseudomonas</taxon>
    </lineage>
</organism>
<evidence type="ECO:0000313" key="2">
    <source>
        <dbReference type="EMBL" id="MBC3476119.1"/>
    </source>
</evidence>
<protein>
    <submittedName>
        <fullName evidence="2">Uncharacterized protein</fullName>
    </submittedName>
</protein>
<feature type="chain" id="PRO_5045635549" evidence="1">
    <location>
        <begin position="23"/>
        <end position="131"/>
    </location>
</feature>
<evidence type="ECO:0000313" key="3">
    <source>
        <dbReference type="Proteomes" id="UP000628086"/>
    </source>
</evidence>
<feature type="signal peptide" evidence="1">
    <location>
        <begin position="1"/>
        <end position="22"/>
    </location>
</feature>
<comment type="caution">
    <text evidence="2">The sequence shown here is derived from an EMBL/GenBank/DDBJ whole genome shotgun (WGS) entry which is preliminary data.</text>
</comment>
<evidence type="ECO:0000256" key="1">
    <source>
        <dbReference type="SAM" id="SignalP"/>
    </source>
</evidence>
<proteinExistence type="predicted"/>
<sequence>MKAFKAWVVLMMGLAYQASALANETWWTAHIGGDGSVLRQWPKWIERVEHKPQDNYFTQYTLFFNKRIVHQDPGFCSVSPIDASSENRLVHGYAKVIGKPLAEQATVLTQLVDVKGPSGDNSMEFLVLCTR</sequence>
<dbReference type="EMBL" id="JABWRS010000006">
    <property type="protein sequence ID" value="MBC3476119.1"/>
    <property type="molecule type" value="Genomic_DNA"/>
</dbReference>
<name>A0ABR6V6I4_9PSED</name>
<dbReference type="RefSeq" id="WP_023378032.1">
    <property type="nucleotide sequence ID" value="NZ_JABWRR010000004.1"/>
</dbReference>
<dbReference type="Proteomes" id="UP000628086">
    <property type="component" value="Unassembled WGS sequence"/>
</dbReference>
<keyword evidence="1" id="KW-0732">Signal</keyword>
<gene>
    <name evidence="2" type="ORF">HU747_10960</name>
</gene>